<comment type="subcellular location">
    <subcellularLocation>
        <location evidence="2 13">Cytoplasm</location>
    </subcellularLocation>
</comment>
<evidence type="ECO:0000256" key="6">
    <source>
        <dbReference type="ARBA" id="ARBA00016471"/>
    </source>
</evidence>
<dbReference type="KEGG" id="mcm:MCAL160_0599"/>
<dbReference type="FunFam" id="3.40.50.1260:FF:000008">
    <property type="entry name" value="Phosphoglycerate kinase"/>
    <property type="match status" value="1"/>
</dbReference>
<keyword evidence="10 13" id="KW-0418">Kinase</keyword>
<dbReference type="InterPro" id="IPR001576">
    <property type="entry name" value="Phosphoglycerate_kinase"/>
</dbReference>
<dbReference type="EC" id="2.7.2.3" evidence="5 13"/>
<dbReference type="PROSITE" id="PS00111">
    <property type="entry name" value="PGLYCERATE_KINASE"/>
    <property type="match status" value="1"/>
</dbReference>
<keyword evidence="9 13" id="KW-0547">Nucleotide-binding</keyword>
<feature type="binding site" evidence="13 14">
    <location>
        <begin position="58"/>
        <end position="61"/>
    </location>
    <ligand>
        <name>substrate</name>
    </ligand>
</feature>
<reference evidence="17" key="1">
    <citation type="journal article" date="2014" name="Appl. Environ. Microbiol.">
        <title>Molecular Epidemiology of Cases of Mycoplasma californicum Infection in Japan.</title>
        <authorList>
            <person name="Hata E."/>
            <person name="Suzuki K."/>
            <person name="Hanyu H."/>
            <person name="Itoh M."/>
            <person name="Higuchi H."/>
            <person name="Kobayashi H."/>
        </authorList>
    </citation>
    <scope>NUCLEOTIDE SEQUENCE</scope>
    <source>
        <strain evidence="17">HAZ160_1</strain>
    </source>
</reference>
<keyword evidence="7 13" id="KW-0963">Cytoplasm</keyword>
<dbReference type="InterPro" id="IPR036043">
    <property type="entry name" value="Phosphoglycerate_kinase_sf"/>
</dbReference>
<reference evidence="17" key="4">
    <citation type="submission" date="2024-06" db="EMBL/GenBank/DDBJ databases">
        <authorList>
            <consortium name="Mycoplasma californicum genome sequencing consortium"/>
            <person name="Hata E."/>
            <person name="Tanaka K."/>
            <person name="Tamamura Y."/>
        </authorList>
    </citation>
    <scope>NUCLEOTIDE SEQUENCE</scope>
    <source>
        <strain evidence="17">HAZ160_1</strain>
    </source>
</reference>
<keyword evidence="11 13" id="KW-0067">ATP-binding</keyword>
<keyword evidence="12 13" id="KW-0324">Glycolysis</keyword>
<feature type="binding site" evidence="13">
    <location>
        <position position="155"/>
    </location>
    <ligand>
        <name>substrate</name>
    </ligand>
</feature>
<evidence type="ECO:0000256" key="13">
    <source>
        <dbReference type="HAMAP-Rule" id="MF_00145"/>
    </source>
</evidence>
<comment type="pathway">
    <text evidence="3 13">Carbohydrate degradation; glycolysis; pyruvate from D-glyceraldehyde 3-phosphate: step 2/5.</text>
</comment>
<reference evidence="17" key="2">
    <citation type="journal article" date="2014" name="Genome Announc.">
        <title>Complete Genome Sequence of Mycoplasma californicum Strain HAZ160_1 from Bovine Mastitic Milk in Japan.</title>
        <authorList>
            <person name="Hata E."/>
            <person name="Murakami K."/>
        </authorList>
    </citation>
    <scope>NUCLEOTIDE SEQUENCE</scope>
    <source>
        <strain evidence="17">HAZ160_1</strain>
    </source>
</reference>
<evidence type="ECO:0000313" key="17">
    <source>
        <dbReference type="EMBL" id="BAP01108.1"/>
    </source>
</evidence>
<dbReference type="HAMAP" id="MF_00145">
    <property type="entry name" value="Phosphoglyc_kinase"/>
    <property type="match status" value="1"/>
</dbReference>
<dbReference type="PANTHER" id="PTHR11406:SF23">
    <property type="entry name" value="PHOSPHOGLYCERATE KINASE 1, CHLOROPLASTIC-RELATED"/>
    <property type="match status" value="1"/>
</dbReference>
<sequence length="394" mass="43164">MKKTIKDINLNDKKVVIRVDFNVPIKDGIIQSNERIIAALPTIKYAIENNAKIILLSHLGRIKTEEDKAKKSLKPVAIELARLLRHKVYFAPQTSDQTLVEAVANLKNGEVLLVENTRYEDLNEKAESKNASWLGEKWASLADIFINDAFATAHRSHASNVGISSRVNESAVGLLVEKELNAFDTAFAGDVHPFVAIVGGAKVKDKISYLKKLSQKADKILIGGAMAYTFLKAKGFEIAKSLVEDEHIEFAKELMATSKAEFIIPLDNAMVENFDATQPSYSKDQNVEKGKMGIDIGPKTIDLYKKHLATAKLVYWNGPLGVFELPFGEAGTREIGLAMVSSGAYTIIGGGDTIAASEKFNFKDKINHVSTGGGASQEYLLERSLPAIEAIQDK</sequence>
<organism evidence="17">
    <name type="scientific">Mycoplasmopsis californica HAZ160_1</name>
    <dbReference type="NCBI Taxonomy" id="1397850"/>
    <lineage>
        <taxon>Bacteria</taxon>
        <taxon>Bacillati</taxon>
        <taxon>Mycoplasmatota</taxon>
        <taxon>Mycoplasmoidales</taxon>
        <taxon>Metamycoplasmataceae</taxon>
        <taxon>Mycoplasmopsis</taxon>
    </lineage>
</organism>
<comment type="catalytic activity">
    <reaction evidence="1 13 16">
        <text>(2R)-3-phosphoglycerate + ATP = (2R)-3-phospho-glyceroyl phosphate + ADP</text>
        <dbReference type="Rhea" id="RHEA:14801"/>
        <dbReference type="ChEBI" id="CHEBI:30616"/>
        <dbReference type="ChEBI" id="CHEBI:57604"/>
        <dbReference type="ChEBI" id="CHEBI:58272"/>
        <dbReference type="ChEBI" id="CHEBI:456216"/>
        <dbReference type="EC" id="2.7.2.3"/>
    </reaction>
</comment>
<evidence type="ECO:0000256" key="1">
    <source>
        <dbReference type="ARBA" id="ARBA00000642"/>
    </source>
</evidence>
<dbReference type="InterPro" id="IPR015911">
    <property type="entry name" value="Phosphoglycerate_kinase_CS"/>
</dbReference>
<evidence type="ECO:0000256" key="3">
    <source>
        <dbReference type="ARBA" id="ARBA00004838"/>
    </source>
</evidence>
<dbReference type="RefSeq" id="WP_041103138.1">
    <property type="nucleotide sequence ID" value="NZ_AP013353.1"/>
</dbReference>
<feature type="binding site" evidence="14">
    <location>
        <position position="35"/>
    </location>
    <ligand>
        <name>(2R)-3-phosphoglycerate</name>
        <dbReference type="ChEBI" id="CHEBI:58272"/>
    </ligand>
</feature>
<dbReference type="GO" id="GO:0006096">
    <property type="term" value="P:glycolytic process"/>
    <property type="evidence" value="ECO:0007669"/>
    <property type="project" value="UniProtKB-UniRule"/>
</dbReference>
<keyword evidence="8 13" id="KW-0808">Transferase</keyword>
<dbReference type="PIRSF" id="PIRSF000724">
    <property type="entry name" value="Pgk"/>
    <property type="match status" value="1"/>
</dbReference>
<evidence type="ECO:0000256" key="2">
    <source>
        <dbReference type="ARBA" id="ARBA00004496"/>
    </source>
</evidence>
<dbReference type="Pfam" id="PF00162">
    <property type="entry name" value="PGK"/>
    <property type="match status" value="1"/>
</dbReference>
<dbReference type="GO" id="GO:0004618">
    <property type="term" value="F:phosphoglycerate kinase activity"/>
    <property type="evidence" value="ECO:0007669"/>
    <property type="project" value="UniProtKB-UniRule"/>
</dbReference>
<evidence type="ECO:0000256" key="12">
    <source>
        <dbReference type="ARBA" id="ARBA00023152"/>
    </source>
</evidence>
<evidence type="ECO:0000256" key="7">
    <source>
        <dbReference type="ARBA" id="ARBA00022490"/>
    </source>
</evidence>
<evidence type="ECO:0000256" key="14">
    <source>
        <dbReference type="PIRSR" id="PIRSR000724-1"/>
    </source>
</evidence>
<dbReference type="Gene3D" id="3.40.50.1260">
    <property type="entry name" value="Phosphoglycerate kinase, N-terminal domain"/>
    <property type="match status" value="2"/>
</dbReference>
<comment type="similarity">
    <text evidence="4 13 16">Belongs to the phosphoglycerate kinase family.</text>
</comment>
<dbReference type="SUPFAM" id="SSF53748">
    <property type="entry name" value="Phosphoglycerate kinase"/>
    <property type="match status" value="1"/>
</dbReference>
<dbReference type="PANTHER" id="PTHR11406">
    <property type="entry name" value="PHOSPHOGLYCERATE KINASE"/>
    <property type="match status" value="1"/>
</dbReference>
<reference evidence="17" key="3">
    <citation type="journal article" date="2019" name="Vet. Microbiol.">
        <title>Mutations associated with change of susceptibility to lincosamides and/or macrolides in field and laboratory-derived Mycoplasma californicum strains in Japan, and development of a rapid detection method for these mutations.</title>
        <authorList>
            <person name="Hata E."/>
            <person name="Nagai K."/>
            <person name="Murakami K."/>
        </authorList>
    </citation>
    <scope>NUCLEOTIDE SEQUENCE</scope>
    <source>
        <strain evidence="17">HAZ160_1</strain>
    </source>
</reference>
<name>A0AAT9F861_9BACT</name>
<dbReference type="GO" id="GO:0043531">
    <property type="term" value="F:ADP binding"/>
    <property type="evidence" value="ECO:0007669"/>
    <property type="project" value="TreeGrafter"/>
</dbReference>
<accession>A0AAT9F861</accession>
<feature type="binding site" evidence="13">
    <location>
        <position position="35"/>
    </location>
    <ligand>
        <name>substrate</name>
    </ligand>
</feature>
<dbReference type="GO" id="GO:0006094">
    <property type="term" value="P:gluconeogenesis"/>
    <property type="evidence" value="ECO:0007669"/>
    <property type="project" value="TreeGrafter"/>
</dbReference>
<feature type="binding site" evidence="14">
    <location>
        <position position="155"/>
    </location>
    <ligand>
        <name>(2R)-3-phosphoglycerate</name>
        <dbReference type="ChEBI" id="CHEBI:58272"/>
    </ligand>
</feature>
<dbReference type="PRINTS" id="PR00477">
    <property type="entry name" value="PHGLYCKINASE"/>
</dbReference>
<gene>
    <name evidence="13 17" type="primary">pgk</name>
    <name evidence="17" type="ORF">MCAL160_0599</name>
</gene>
<dbReference type="AlphaFoldDB" id="A0AAT9F861"/>
<evidence type="ECO:0000256" key="11">
    <source>
        <dbReference type="ARBA" id="ARBA00022840"/>
    </source>
</evidence>
<dbReference type="GO" id="GO:0005524">
    <property type="term" value="F:ATP binding"/>
    <property type="evidence" value="ECO:0007669"/>
    <property type="project" value="UniProtKB-KW"/>
</dbReference>
<dbReference type="EMBL" id="AP013353">
    <property type="protein sequence ID" value="BAP01108.1"/>
    <property type="molecule type" value="Genomic_DNA"/>
</dbReference>
<feature type="binding site" evidence="13">
    <location>
        <position position="293"/>
    </location>
    <ligand>
        <name>ATP</name>
        <dbReference type="ChEBI" id="CHEBI:30616"/>
    </ligand>
</feature>
<feature type="binding site" evidence="13 15">
    <location>
        <position position="324"/>
    </location>
    <ligand>
        <name>ATP</name>
        <dbReference type="ChEBI" id="CHEBI:30616"/>
    </ligand>
</feature>
<feature type="binding site" evidence="14">
    <location>
        <position position="118"/>
    </location>
    <ligand>
        <name>(2R)-3-phosphoglycerate</name>
        <dbReference type="ChEBI" id="CHEBI:58272"/>
    </ligand>
</feature>
<feature type="binding site" evidence="13 15">
    <location>
        <position position="206"/>
    </location>
    <ligand>
        <name>ATP</name>
        <dbReference type="ChEBI" id="CHEBI:30616"/>
    </ligand>
</feature>
<evidence type="ECO:0000256" key="4">
    <source>
        <dbReference type="ARBA" id="ARBA00008982"/>
    </source>
</evidence>
<evidence type="ECO:0000256" key="9">
    <source>
        <dbReference type="ARBA" id="ARBA00022741"/>
    </source>
</evidence>
<feature type="binding site" evidence="13 15">
    <location>
        <begin position="350"/>
        <end position="353"/>
    </location>
    <ligand>
        <name>ATP</name>
        <dbReference type="ChEBI" id="CHEBI:30616"/>
    </ligand>
</feature>
<comment type="subunit">
    <text evidence="13">Monomer.</text>
</comment>
<dbReference type="InterPro" id="IPR015824">
    <property type="entry name" value="Phosphoglycerate_kinase_N"/>
</dbReference>
<evidence type="ECO:0000256" key="8">
    <source>
        <dbReference type="ARBA" id="ARBA00022679"/>
    </source>
</evidence>
<feature type="binding site" evidence="13">
    <location>
        <position position="118"/>
    </location>
    <ligand>
        <name>substrate</name>
    </ligand>
</feature>
<dbReference type="GO" id="GO:0005829">
    <property type="term" value="C:cytosol"/>
    <property type="evidence" value="ECO:0007669"/>
    <property type="project" value="TreeGrafter"/>
</dbReference>
<dbReference type="FunFam" id="3.40.50.1260:FF:000031">
    <property type="entry name" value="Phosphoglycerate kinase 1"/>
    <property type="match status" value="1"/>
</dbReference>
<evidence type="ECO:0000256" key="10">
    <source>
        <dbReference type="ARBA" id="ARBA00022777"/>
    </source>
</evidence>
<feature type="binding site" evidence="13 14">
    <location>
        <begin position="20"/>
        <end position="22"/>
    </location>
    <ligand>
        <name>substrate</name>
    </ligand>
</feature>
<evidence type="ECO:0000256" key="16">
    <source>
        <dbReference type="RuleBase" id="RU000532"/>
    </source>
</evidence>
<evidence type="ECO:0000256" key="15">
    <source>
        <dbReference type="PIRSR" id="PIRSR000724-2"/>
    </source>
</evidence>
<protein>
    <recommendedName>
        <fullName evidence="6 13">Phosphoglycerate kinase</fullName>
        <ecNumber evidence="5 13">2.7.2.3</ecNumber>
    </recommendedName>
</protein>
<evidence type="ECO:0000256" key="5">
    <source>
        <dbReference type="ARBA" id="ARBA00013061"/>
    </source>
</evidence>
<proteinExistence type="inferred from homology"/>